<dbReference type="GO" id="GO:0016491">
    <property type="term" value="F:oxidoreductase activity"/>
    <property type="evidence" value="ECO:0007669"/>
    <property type="project" value="UniProtKB-KW"/>
</dbReference>
<name>A0A3N2BG34_9MICO</name>
<dbReference type="PRINTS" id="PR00081">
    <property type="entry name" value="GDHRDH"/>
</dbReference>
<dbReference type="RefSeq" id="WP_123304525.1">
    <property type="nucleotide sequence ID" value="NZ_RKHK01000001.1"/>
</dbReference>
<dbReference type="Gene3D" id="3.40.50.720">
    <property type="entry name" value="NAD(P)-binding Rossmann-like Domain"/>
    <property type="match status" value="1"/>
</dbReference>
<dbReference type="EMBL" id="RKHK01000001">
    <property type="protein sequence ID" value="ROR74207.1"/>
    <property type="molecule type" value="Genomic_DNA"/>
</dbReference>
<evidence type="ECO:0000256" key="1">
    <source>
        <dbReference type="ARBA" id="ARBA00006484"/>
    </source>
</evidence>
<dbReference type="PANTHER" id="PTHR44196:SF1">
    <property type="entry name" value="DEHYDROGENASE_REDUCTASE SDR FAMILY MEMBER 7B"/>
    <property type="match status" value="1"/>
</dbReference>
<evidence type="ECO:0000256" key="2">
    <source>
        <dbReference type="ARBA" id="ARBA00023002"/>
    </source>
</evidence>
<dbReference type="SUPFAM" id="SSF51735">
    <property type="entry name" value="NAD(P)-binding Rossmann-fold domains"/>
    <property type="match status" value="1"/>
</dbReference>
<dbReference type="PANTHER" id="PTHR44196">
    <property type="entry name" value="DEHYDROGENASE/REDUCTASE SDR FAMILY MEMBER 7B"/>
    <property type="match status" value="1"/>
</dbReference>
<dbReference type="Proteomes" id="UP000280668">
    <property type="component" value="Unassembled WGS sequence"/>
</dbReference>
<comment type="similarity">
    <text evidence="1">Belongs to the short-chain dehydrogenases/reductases (SDR) family.</text>
</comment>
<gene>
    <name evidence="3" type="ORF">EDD31_2608</name>
</gene>
<evidence type="ECO:0000313" key="3">
    <source>
        <dbReference type="EMBL" id="ROR74207.1"/>
    </source>
</evidence>
<keyword evidence="2" id="KW-0560">Oxidoreductase</keyword>
<comment type="caution">
    <text evidence="3">The sequence shown here is derived from an EMBL/GenBank/DDBJ whole genome shotgun (WGS) entry which is preliminary data.</text>
</comment>
<proteinExistence type="inferred from homology"/>
<protein>
    <submittedName>
        <fullName evidence="3">Short-subunit dehydrogenase</fullName>
    </submittedName>
</protein>
<dbReference type="AlphaFoldDB" id="A0A3N2BG34"/>
<dbReference type="GO" id="GO:0016020">
    <property type="term" value="C:membrane"/>
    <property type="evidence" value="ECO:0007669"/>
    <property type="project" value="TreeGrafter"/>
</dbReference>
<accession>A0A3N2BG34</accession>
<keyword evidence="4" id="KW-1185">Reference proteome</keyword>
<organism evidence="3 4">
    <name type="scientific">Bogoriella caseilytica</name>
    <dbReference type="NCBI Taxonomy" id="56055"/>
    <lineage>
        <taxon>Bacteria</taxon>
        <taxon>Bacillati</taxon>
        <taxon>Actinomycetota</taxon>
        <taxon>Actinomycetes</taxon>
        <taxon>Micrococcales</taxon>
        <taxon>Bogoriellaceae</taxon>
        <taxon>Bogoriella</taxon>
    </lineage>
</organism>
<dbReference type="OrthoDB" id="658698at2"/>
<dbReference type="CDD" id="cd05233">
    <property type="entry name" value="SDR_c"/>
    <property type="match status" value="1"/>
</dbReference>
<dbReference type="Pfam" id="PF00106">
    <property type="entry name" value="adh_short"/>
    <property type="match status" value="1"/>
</dbReference>
<reference evidence="3 4" key="1">
    <citation type="submission" date="2018-11" db="EMBL/GenBank/DDBJ databases">
        <title>Sequencing the genomes of 1000 actinobacteria strains.</title>
        <authorList>
            <person name="Klenk H.-P."/>
        </authorList>
    </citation>
    <scope>NUCLEOTIDE SEQUENCE [LARGE SCALE GENOMIC DNA]</scope>
    <source>
        <strain evidence="3 4">DSM 11294</strain>
    </source>
</reference>
<sequence length="271" mass="28610">MAEKHPPAARTALITGASRGIGRELALGLARAGLNVGLLARDAVRLEEVAGEIRALGRTAVAAPADVTDASALSAAVATIEAGIGPVDLLVNNAGRFDAEVPPWEADPQEWWAIMETNVLGPFLLDRAIIPGMLARGGGRIIDLSSGAAVRDTAASSAYYTSKTALFRLGGSIHEAGYPRGLRIFELAPGVVRTDMTSGTAMHADRTEWNDVAEVVELAVMIARGGIDELSGRYVRAGTDTPASLRFQLGRGAEVLQDHVRRLRAADWPEK</sequence>
<dbReference type="InterPro" id="IPR002347">
    <property type="entry name" value="SDR_fam"/>
</dbReference>
<dbReference type="InterPro" id="IPR036291">
    <property type="entry name" value="NAD(P)-bd_dom_sf"/>
</dbReference>
<evidence type="ECO:0000313" key="4">
    <source>
        <dbReference type="Proteomes" id="UP000280668"/>
    </source>
</evidence>